<evidence type="ECO:0000256" key="1">
    <source>
        <dbReference type="ARBA" id="ARBA00004071"/>
    </source>
</evidence>
<evidence type="ECO:0000256" key="2">
    <source>
        <dbReference type="ARBA" id="ARBA00007951"/>
    </source>
</evidence>
<dbReference type="InterPro" id="IPR017853">
    <property type="entry name" value="GH"/>
</dbReference>
<dbReference type="EMBL" id="FRXN01000006">
    <property type="protein sequence ID" value="SHO64811.1"/>
    <property type="molecule type" value="Genomic_DNA"/>
</dbReference>
<dbReference type="GO" id="GO:0005764">
    <property type="term" value="C:lysosome"/>
    <property type="evidence" value="ECO:0007669"/>
    <property type="project" value="TreeGrafter"/>
</dbReference>
<dbReference type="PRINTS" id="PR00741">
    <property type="entry name" value="GLHYDRLASE29"/>
</dbReference>
<keyword evidence="5" id="KW-0378">Hydrolase</keyword>
<dbReference type="Gene3D" id="2.60.40.1180">
    <property type="entry name" value="Golgi alpha-mannosidase II"/>
    <property type="match status" value="1"/>
</dbReference>
<evidence type="ECO:0000256" key="6">
    <source>
        <dbReference type="ARBA" id="ARBA00023295"/>
    </source>
</evidence>
<keyword evidence="10" id="KW-1185">Reference proteome</keyword>
<dbReference type="SMART" id="SM00812">
    <property type="entry name" value="Alpha_L_fucos"/>
    <property type="match status" value="1"/>
</dbReference>
<dbReference type="GO" id="GO:0016139">
    <property type="term" value="P:glycoside catabolic process"/>
    <property type="evidence" value="ECO:0007669"/>
    <property type="project" value="TreeGrafter"/>
</dbReference>
<dbReference type="GO" id="GO:0006004">
    <property type="term" value="P:fucose metabolic process"/>
    <property type="evidence" value="ECO:0007669"/>
    <property type="project" value="InterPro"/>
</dbReference>
<dbReference type="OrthoDB" id="974797at2"/>
<feature type="signal peptide" evidence="7">
    <location>
        <begin position="1"/>
        <end position="24"/>
    </location>
</feature>
<evidence type="ECO:0000256" key="4">
    <source>
        <dbReference type="ARBA" id="ARBA00022729"/>
    </source>
</evidence>
<comment type="function">
    <text evidence="1">Alpha-L-fucosidase is responsible for hydrolyzing the alpha-1,6-linked fucose joined to the reducing-end N-acetylglucosamine of the carbohydrate moieties of glycoproteins.</text>
</comment>
<name>A0A1M7ZIV0_9BACT</name>
<feature type="chain" id="PRO_5012252480" description="alpha-L-fucosidase" evidence="7">
    <location>
        <begin position="25"/>
        <end position="484"/>
    </location>
</feature>
<dbReference type="InterPro" id="IPR057739">
    <property type="entry name" value="Glyco_hydro_29_N"/>
</dbReference>
<gene>
    <name evidence="9" type="ORF">SAMN04488108_3670</name>
</gene>
<dbReference type="EC" id="3.2.1.51" evidence="3"/>
<dbReference type="InterPro" id="IPR013780">
    <property type="entry name" value="Glyco_hydro_b"/>
</dbReference>
<dbReference type="Gene3D" id="3.20.20.80">
    <property type="entry name" value="Glycosidases"/>
    <property type="match status" value="1"/>
</dbReference>
<evidence type="ECO:0000313" key="9">
    <source>
        <dbReference type="EMBL" id="SHO64811.1"/>
    </source>
</evidence>
<evidence type="ECO:0000256" key="5">
    <source>
        <dbReference type="ARBA" id="ARBA00022801"/>
    </source>
</evidence>
<keyword evidence="4 7" id="KW-0732">Signal</keyword>
<evidence type="ECO:0000313" key="10">
    <source>
        <dbReference type="Proteomes" id="UP000184609"/>
    </source>
</evidence>
<protein>
    <recommendedName>
        <fullName evidence="3">alpha-L-fucosidase</fullName>
        <ecNumber evidence="3">3.2.1.51</ecNumber>
    </recommendedName>
</protein>
<proteinExistence type="inferred from homology"/>
<dbReference type="AlphaFoldDB" id="A0A1M7ZIV0"/>
<dbReference type="Proteomes" id="UP000184609">
    <property type="component" value="Unassembled WGS sequence"/>
</dbReference>
<dbReference type="STRING" id="1073327.SAMN04488108_3670"/>
<accession>A0A1M7ZIV0</accession>
<dbReference type="RefSeq" id="WP_073573275.1">
    <property type="nucleotide sequence ID" value="NZ_FRXN01000006.1"/>
</dbReference>
<feature type="domain" description="Glycoside hydrolase family 29 N-terminal" evidence="8">
    <location>
        <begin position="46"/>
        <end position="374"/>
    </location>
</feature>
<sequence>MIKYLSKTVFLTVSFAAFSFSLFAQTPKNTPRTSLTLEYGAHRIGKRTDQMMETWRNYGLGQFIHWGVYALTGGHWDGEYYSGAAEWIRSWDKMPKDAYDQLYKSFDPKNYEPKAWAKQAKEMGAKYMIITTKHHDGFSLWPSKYTDYDVTNSPYGNDIIGPLVEAYDAEGIDVYLYFSVMDWSQPGYRVSLETEEDRTAYEDFKAFTRNQLIELLELYPSAKGLWFDGTWDEAWKEQAVFADELEKEMRAMIPGLIIGSRFRPDDYGNRHFDSNGDLMGDYEQGWERKLPNTYEDTKGNDWDAVMTVPENQWGYHSDWRGHVKSSYELIEMLVKSVSLDGNFVLNFGPDGQGNIRSEEAKLAKEIGDWMKVNQKAIYSCGYLNWQKQDWGYYTQSREDGKIYMVVFNQPLDGKLRVKTADKVILDKVYPLENPGMILTPELIQKNEYFIPVIMDQKWTSPYVIVVESSSTDEDKNGGFQKAKT</sequence>
<comment type="similarity">
    <text evidence="2">Belongs to the glycosyl hydrolase 29 family.</text>
</comment>
<reference evidence="10" key="1">
    <citation type="submission" date="2016-12" db="EMBL/GenBank/DDBJ databases">
        <authorList>
            <person name="Varghese N."/>
            <person name="Submissions S."/>
        </authorList>
    </citation>
    <scope>NUCLEOTIDE SEQUENCE [LARGE SCALE GENOMIC DNA]</scope>
    <source>
        <strain evidence="10">DSM 25035</strain>
    </source>
</reference>
<dbReference type="PANTHER" id="PTHR10030">
    <property type="entry name" value="ALPHA-L-FUCOSIDASE"/>
    <property type="match status" value="1"/>
</dbReference>
<dbReference type="InterPro" id="IPR016286">
    <property type="entry name" value="FUC_metazoa-typ"/>
</dbReference>
<dbReference type="PANTHER" id="PTHR10030:SF37">
    <property type="entry name" value="ALPHA-L-FUCOSIDASE-RELATED"/>
    <property type="match status" value="1"/>
</dbReference>
<evidence type="ECO:0000259" key="8">
    <source>
        <dbReference type="Pfam" id="PF01120"/>
    </source>
</evidence>
<dbReference type="SUPFAM" id="SSF51445">
    <property type="entry name" value="(Trans)glycosidases"/>
    <property type="match status" value="1"/>
</dbReference>
<organism evidence="9 10">
    <name type="scientific">Algoriphagus zhangzhouensis</name>
    <dbReference type="NCBI Taxonomy" id="1073327"/>
    <lineage>
        <taxon>Bacteria</taxon>
        <taxon>Pseudomonadati</taxon>
        <taxon>Bacteroidota</taxon>
        <taxon>Cytophagia</taxon>
        <taxon>Cytophagales</taxon>
        <taxon>Cyclobacteriaceae</taxon>
        <taxon>Algoriphagus</taxon>
    </lineage>
</organism>
<evidence type="ECO:0000256" key="3">
    <source>
        <dbReference type="ARBA" id="ARBA00012662"/>
    </source>
</evidence>
<dbReference type="GO" id="GO:0004560">
    <property type="term" value="F:alpha-L-fucosidase activity"/>
    <property type="evidence" value="ECO:0007669"/>
    <property type="project" value="InterPro"/>
</dbReference>
<evidence type="ECO:0000256" key="7">
    <source>
        <dbReference type="SAM" id="SignalP"/>
    </source>
</evidence>
<dbReference type="InterPro" id="IPR000933">
    <property type="entry name" value="Glyco_hydro_29"/>
</dbReference>
<dbReference type="Pfam" id="PF01120">
    <property type="entry name" value="Alpha_L_fucos"/>
    <property type="match status" value="1"/>
</dbReference>
<keyword evidence="6" id="KW-0326">Glycosidase</keyword>